<keyword evidence="1" id="KW-0472">Membrane</keyword>
<accession>A0A2M7FWW8</accession>
<protein>
    <submittedName>
        <fullName evidence="2">Uncharacterized protein</fullName>
    </submittedName>
</protein>
<gene>
    <name evidence="2" type="ORF">COW36_24995</name>
</gene>
<comment type="caution">
    <text evidence="2">The sequence shown here is derived from an EMBL/GenBank/DDBJ whole genome shotgun (WGS) entry which is preliminary data.</text>
</comment>
<dbReference type="EMBL" id="PFFQ01000067">
    <property type="protein sequence ID" value="PIW13662.1"/>
    <property type="molecule type" value="Genomic_DNA"/>
</dbReference>
<evidence type="ECO:0000256" key="1">
    <source>
        <dbReference type="SAM" id="Phobius"/>
    </source>
</evidence>
<keyword evidence="1" id="KW-1133">Transmembrane helix</keyword>
<feature type="transmembrane region" description="Helical" evidence="1">
    <location>
        <begin position="81"/>
        <end position="99"/>
    </location>
</feature>
<feature type="transmembrane region" description="Helical" evidence="1">
    <location>
        <begin position="105"/>
        <end position="128"/>
    </location>
</feature>
<feature type="transmembrane region" description="Helical" evidence="1">
    <location>
        <begin position="148"/>
        <end position="168"/>
    </location>
</feature>
<sequence length="496" mass="57513">MEYIIGAILWLYVLYWIFLIVSKLFSLSVDAARTLLRSIPALIWSWRKPFFFLNWLLWAYQYPGRWVPWLRDYNKGVSRPVFFLFLPLRLLYWGYLYIYMTPVRFITAVYFDFLVFLSFSVTIALMDLFYPESKTYRQSYGWRRTFKVAAFFPVRLVIFLLQNVRIIVQSLCMVALDTVFTTVTGFHGTDAANVGRPDPDKENPTIFQKGMWYVGTGDYAGRGIYFGLQENVADHYARGSNYPLIVMARVTLFLMRPIPTLPKDYRHVGEYGNGLKISDEFKYAWLWRTTELFRADRGGWYELCVLMPKKSGQLVKSWRIRPLLVLDEDRRWCRIWGGAALFPSTGPELAAVGYACLIWLLASYYQPQGGFSLPRPRQVQTAVSSQNPIDQLHAYARACSSGDSSGAYQMFSQEAKREKKYLASETAYYDKLFKNQAGMNLSDFSAPSYESGNTVVRVNFRADVTKADRSGVEPYRIQATLVLENGEWKIDEWKAQ</sequence>
<organism evidence="2 3">
    <name type="scientific">bacterium (Candidatus Blackallbacteria) CG17_big_fil_post_rev_8_21_14_2_50_48_46</name>
    <dbReference type="NCBI Taxonomy" id="2014261"/>
    <lineage>
        <taxon>Bacteria</taxon>
        <taxon>Candidatus Blackallbacteria</taxon>
    </lineage>
</organism>
<keyword evidence="1" id="KW-0812">Transmembrane</keyword>
<feature type="transmembrane region" description="Helical" evidence="1">
    <location>
        <begin position="7"/>
        <end position="29"/>
    </location>
</feature>
<name>A0A2M7FWW8_9BACT</name>
<proteinExistence type="predicted"/>
<dbReference type="AlphaFoldDB" id="A0A2M7FWW8"/>
<dbReference type="Proteomes" id="UP000231019">
    <property type="component" value="Unassembled WGS sequence"/>
</dbReference>
<reference evidence="2 3" key="1">
    <citation type="submission" date="2017-09" db="EMBL/GenBank/DDBJ databases">
        <title>Depth-based differentiation of microbial function through sediment-hosted aquifers and enrichment of novel symbionts in the deep terrestrial subsurface.</title>
        <authorList>
            <person name="Probst A.J."/>
            <person name="Ladd B."/>
            <person name="Jarett J.K."/>
            <person name="Geller-Mcgrath D.E."/>
            <person name="Sieber C.M."/>
            <person name="Emerson J.B."/>
            <person name="Anantharaman K."/>
            <person name="Thomas B.C."/>
            <person name="Malmstrom R."/>
            <person name="Stieglmeier M."/>
            <person name="Klingl A."/>
            <person name="Woyke T."/>
            <person name="Ryan C.M."/>
            <person name="Banfield J.F."/>
        </authorList>
    </citation>
    <scope>NUCLEOTIDE SEQUENCE [LARGE SCALE GENOMIC DNA]</scope>
    <source>
        <strain evidence="2">CG17_big_fil_post_rev_8_21_14_2_50_48_46</strain>
    </source>
</reference>
<evidence type="ECO:0000313" key="2">
    <source>
        <dbReference type="EMBL" id="PIW13662.1"/>
    </source>
</evidence>
<evidence type="ECO:0000313" key="3">
    <source>
        <dbReference type="Proteomes" id="UP000231019"/>
    </source>
</evidence>